<proteinExistence type="predicted"/>
<dbReference type="EMBL" id="JAHRIO010092536">
    <property type="protein sequence ID" value="MEQ2189283.1"/>
    <property type="molecule type" value="Genomic_DNA"/>
</dbReference>
<gene>
    <name evidence="1" type="ORF">GOODEAATRI_023799</name>
</gene>
<sequence>MYYTIYILQTHTLSRMDKKVTKSPKFDAAKYGILEGGQVFFPAVKYGRGTVMPWACFSTNSPENSVRVHEINYSLIQDSQEFLQRENVKEPSICVCSNLLQQE</sequence>
<comment type="caution">
    <text evidence="1">The sequence shown here is derived from an EMBL/GenBank/DDBJ whole genome shotgun (WGS) entry which is preliminary data.</text>
</comment>
<name>A0ABV0Q171_9TELE</name>
<keyword evidence="2" id="KW-1185">Reference proteome</keyword>
<organism evidence="1 2">
    <name type="scientific">Goodea atripinnis</name>
    <dbReference type="NCBI Taxonomy" id="208336"/>
    <lineage>
        <taxon>Eukaryota</taxon>
        <taxon>Metazoa</taxon>
        <taxon>Chordata</taxon>
        <taxon>Craniata</taxon>
        <taxon>Vertebrata</taxon>
        <taxon>Euteleostomi</taxon>
        <taxon>Actinopterygii</taxon>
        <taxon>Neopterygii</taxon>
        <taxon>Teleostei</taxon>
        <taxon>Neoteleostei</taxon>
        <taxon>Acanthomorphata</taxon>
        <taxon>Ovalentaria</taxon>
        <taxon>Atherinomorphae</taxon>
        <taxon>Cyprinodontiformes</taxon>
        <taxon>Goodeidae</taxon>
        <taxon>Goodea</taxon>
    </lineage>
</organism>
<accession>A0ABV0Q171</accession>
<protein>
    <submittedName>
        <fullName evidence="1">Uncharacterized protein</fullName>
    </submittedName>
</protein>
<reference evidence="1 2" key="1">
    <citation type="submission" date="2021-06" db="EMBL/GenBank/DDBJ databases">
        <authorList>
            <person name="Palmer J.M."/>
        </authorList>
    </citation>
    <scope>NUCLEOTIDE SEQUENCE [LARGE SCALE GENOMIC DNA]</scope>
    <source>
        <strain evidence="1 2">GA_2019</strain>
        <tissue evidence="1">Muscle</tissue>
    </source>
</reference>
<evidence type="ECO:0000313" key="1">
    <source>
        <dbReference type="EMBL" id="MEQ2189283.1"/>
    </source>
</evidence>
<evidence type="ECO:0000313" key="2">
    <source>
        <dbReference type="Proteomes" id="UP001476798"/>
    </source>
</evidence>
<dbReference type="Proteomes" id="UP001476798">
    <property type="component" value="Unassembled WGS sequence"/>
</dbReference>